<evidence type="ECO:0000256" key="5">
    <source>
        <dbReference type="ARBA" id="ARBA00023136"/>
    </source>
</evidence>
<reference evidence="9" key="1">
    <citation type="submission" date="2021-02" db="EMBL/GenBank/DDBJ databases">
        <title>Strain Y2R2, a novel species of the genus Halomonas.</title>
        <authorList>
            <person name="Huang H."/>
        </authorList>
    </citation>
    <scope>NUCLEOTIDE SEQUENCE</scope>
    <source>
        <strain evidence="9">Y2R2</strain>
    </source>
</reference>
<dbReference type="InterPro" id="IPR000917">
    <property type="entry name" value="Sulfatase_N"/>
</dbReference>
<feature type="transmembrane region" description="Helical" evidence="7">
    <location>
        <begin position="66"/>
        <end position="83"/>
    </location>
</feature>
<dbReference type="InterPro" id="IPR017850">
    <property type="entry name" value="Alkaline_phosphatase_core_sf"/>
</dbReference>
<dbReference type="SUPFAM" id="SSF53649">
    <property type="entry name" value="Alkaline phosphatase-like"/>
    <property type="match status" value="1"/>
</dbReference>
<evidence type="ECO:0000256" key="7">
    <source>
        <dbReference type="SAM" id="Phobius"/>
    </source>
</evidence>
<gene>
    <name evidence="9" type="ORF">E4T21_20320</name>
</gene>
<evidence type="ECO:0000313" key="10">
    <source>
        <dbReference type="Proteomes" id="UP000324285"/>
    </source>
</evidence>
<dbReference type="GO" id="GO:0016787">
    <property type="term" value="F:hydrolase activity"/>
    <property type="evidence" value="ECO:0007669"/>
    <property type="project" value="UniProtKB-KW"/>
</dbReference>
<dbReference type="AlphaFoldDB" id="A0A5C1NNA6"/>
<evidence type="ECO:0000256" key="1">
    <source>
        <dbReference type="ARBA" id="ARBA00004651"/>
    </source>
</evidence>
<evidence type="ECO:0000256" key="6">
    <source>
        <dbReference type="SAM" id="MobiDB-lite"/>
    </source>
</evidence>
<keyword evidence="2" id="KW-1003">Cell membrane</keyword>
<feature type="region of interest" description="Disordered" evidence="6">
    <location>
        <begin position="521"/>
        <end position="548"/>
    </location>
</feature>
<dbReference type="Gene3D" id="3.40.720.10">
    <property type="entry name" value="Alkaline Phosphatase, subunit A"/>
    <property type="match status" value="1"/>
</dbReference>
<feature type="transmembrane region" description="Helical" evidence="7">
    <location>
        <begin position="113"/>
        <end position="132"/>
    </location>
</feature>
<proteinExistence type="predicted"/>
<keyword evidence="10" id="KW-1185">Reference proteome</keyword>
<evidence type="ECO:0000259" key="8">
    <source>
        <dbReference type="Pfam" id="PF00884"/>
    </source>
</evidence>
<feature type="transmembrane region" description="Helical" evidence="7">
    <location>
        <begin position="7"/>
        <end position="28"/>
    </location>
</feature>
<organism evidence="9 10">
    <name type="scientific">Halomonas binhaiensis</name>
    <dbReference type="NCBI Taxonomy" id="2562282"/>
    <lineage>
        <taxon>Bacteria</taxon>
        <taxon>Pseudomonadati</taxon>
        <taxon>Pseudomonadota</taxon>
        <taxon>Gammaproteobacteria</taxon>
        <taxon>Oceanospirillales</taxon>
        <taxon>Halomonadaceae</taxon>
        <taxon>Halomonas</taxon>
    </lineage>
</organism>
<evidence type="ECO:0000256" key="2">
    <source>
        <dbReference type="ARBA" id="ARBA00022475"/>
    </source>
</evidence>
<dbReference type="Proteomes" id="UP000324285">
    <property type="component" value="Chromosome"/>
</dbReference>
<dbReference type="PANTHER" id="PTHR47371:SF3">
    <property type="entry name" value="PHOSPHOGLYCEROL TRANSFERASE I"/>
    <property type="match status" value="1"/>
</dbReference>
<accession>A0A5C1NNA6</accession>
<evidence type="ECO:0000256" key="3">
    <source>
        <dbReference type="ARBA" id="ARBA00022692"/>
    </source>
</evidence>
<dbReference type="GO" id="GO:0016740">
    <property type="term" value="F:transferase activity"/>
    <property type="evidence" value="ECO:0007669"/>
    <property type="project" value="UniProtKB-KW"/>
</dbReference>
<dbReference type="InterPro" id="IPR050448">
    <property type="entry name" value="OpgB/LTA_synthase_biosynth"/>
</dbReference>
<dbReference type="CDD" id="cd16015">
    <property type="entry name" value="LTA_synthase"/>
    <property type="match status" value="1"/>
</dbReference>
<feature type="domain" description="Sulfatase N-terminal" evidence="8">
    <location>
        <begin position="192"/>
        <end position="475"/>
    </location>
</feature>
<dbReference type="KEGG" id="hbh:E4T21_20320"/>
<protein>
    <submittedName>
        <fullName evidence="9">Sulfatase-like hydrolase/transferase</fullName>
    </submittedName>
</protein>
<dbReference type="Pfam" id="PF00884">
    <property type="entry name" value="Sulfatase"/>
    <property type="match status" value="1"/>
</dbReference>
<dbReference type="GO" id="GO:0005886">
    <property type="term" value="C:plasma membrane"/>
    <property type="evidence" value="ECO:0007669"/>
    <property type="project" value="UniProtKB-SubCell"/>
</dbReference>
<dbReference type="EMBL" id="CP038437">
    <property type="protein sequence ID" value="QEM83645.1"/>
    <property type="molecule type" value="Genomic_DNA"/>
</dbReference>
<keyword evidence="4 7" id="KW-1133">Transmembrane helix</keyword>
<keyword evidence="3 7" id="KW-0812">Transmembrane</keyword>
<name>A0A5C1NNA6_9GAMM</name>
<comment type="subcellular location">
    <subcellularLocation>
        <location evidence="1">Cell membrane</location>
        <topology evidence="1">Multi-pass membrane protein</topology>
    </subcellularLocation>
</comment>
<dbReference type="RefSeq" id="WP_149286767.1">
    <property type="nucleotide sequence ID" value="NZ_CP038437.2"/>
</dbReference>
<evidence type="ECO:0000256" key="4">
    <source>
        <dbReference type="ARBA" id="ARBA00022989"/>
    </source>
</evidence>
<sequence>MSISTSSWLRWVILLFLGLVIGHTVVTISPVPNWLFPLPTAAWLGLAQWRRWGIKQQPPGEPPRKRFIWALLPLVLWGIYVYLVDNYGQADIGALFFHLQAGIAQHGGGERNLIAVIYTSVMLLVLVAYTWLIRQDLRWRRWDPWLAAILLIGNPVFYTIGQRSAAVVATPGAWLEQRYVAPTILKAPQRPPNLLVLYLESLERTYGDSEKFGNAYADIKALEPKAVVFDNVQQMDNTGWTMAGMIASQCGTPLIPAGLLHDSQFEPLHQVAPGVDCLGDLLKQQGYRLTFMGGASKAFAGKGLFYEGHDFDQVFGRDELAARLDDPEYLNSWGLYDDSLYEFVSDEIRRQDASPGPWAMVALNLSAHAPEGYPSQSCEPFKDDYEDADILYAVKCSGWLTRRLLERLQAEGLLDNTLVVVASDHLTMRVSAWEDLLADKRTNTLLMMGNGLTPRVIHKPATTMDTFPTILEAMGFTIDWHRAGLGVSLLSTEPTLMQRHGIDELNRYMREETALQERIWLGETPPNQAEENDAELEQQAPVATPEQP</sequence>
<dbReference type="PANTHER" id="PTHR47371">
    <property type="entry name" value="LIPOTEICHOIC ACID SYNTHASE"/>
    <property type="match status" value="1"/>
</dbReference>
<evidence type="ECO:0000313" key="9">
    <source>
        <dbReference type="EMBL" id="QEM83645.1"/>
    </source>
</evidence>
<dbReference type="OrthoDB" id="9760224at2"/>
<keyword evidence="5 7" id="KW-0472">Membrane</keyword>